<dbReference type="InterPro" id="IPR046537">
    <property type="entry name" value="DUF6602"/>
</dbReference>
<dbReference type="Pfam" id="PF20247">
    <property type="entry name" value="DUF6602"/>
    <property type="match status" value="1"/>
</dbReference>
<comment type="caution">
    <text evidence="2">The sequence shown here is derived from an EMBL/GenBank/DDBJ whole genome shotgun (WGS) entry which is preliminary data.</text>
</comment>
<reference evidence="2 3" key="1">
    <citation type="submission" date="2019-02" db="EMBL/GenBank/DDBJ databases">
        <title>The competitiveness to form nodules shapes the capacities of Rhizobium leguminosarum sv viciae communities to promote symbiosis with specific hosts.</title>
        <authorList>
            <person name="Boivin S."/>
            <person name="Lepetit M."/>
        </authorList>
    </citation>
    <scope>NUCLEOTIDE SEQUENCE [LARGE SCALE GENOMIC DNA]</scope>
    <source>
        <strain evidence="2 3">SPF4F3</strain>
    </source>
</reference>
<protein>
    <recommendedName>
        <fullName evidence="1">DUF6602 domain-containing protein</fullName>
    </recommendedName>
</protein>
<dbReference type="EMBL" id="SJLU01000017">
    <property type="protein sequence ID" value="TBX87936.1"/>
    <property type="molecule type" value="Genomic_DNA"/>
</dbReference>
<evidence type="ECO:0000259" key="1">
    <source>
        <dbReference type="Pfam" id="PF20247"/>
    </source>
</evidence>
<dbReference type="RefSeq" id="WP_131602432.1">
    <property type="nucleotide sequence ID" value="NZ_SJLU01000017.1"/>
</dbReference>
<evidence type="ECO:0000313" key="3">
    <source>
        <dbReference type="Proteomes" id="UP000291866"/>
    </source>
</evidence>
<name>A0A8G2IWX9_RHILV</name>
<sequence>MKPILNAVLDGKISSFRHDFIDSARTIFFKDGKTFHTSEFGSHREKLVRGFLRSFVPHRFEISHGFVVNSEDDIATQGDVVIYDPSQSPLIETNNDQTFFGAEAVCAVGEVKSIQRLSALTKALRKLADQKRIRHGAWAGPATRIGSIGNNIQLITFLICEEIHTDSDTPADAAAINGAISKAYCDSSPPVSAELRHNLILSLKQGLGVYAQEGASPTLRAEPYMGAANQFLWVTPKEANGNDHIALFCALLFELTQNAKTFSVPLMKYMSEPQTSFTHGVQLNTDANADGSITTNSRSFVFEDPQNVAILGMKEPNGPKLR</sequence>
<accession>A0A8G2IWX9</accession>
<dbReference type="CDD" id="cd21173">
    <property type="entry name" value="NucC-like"/>
    <property type="match status" value="1"/>
</dbReference>
<dbReference type="AlphaFoldDB" id="A0A8G2IWX9"/>
<proteinExistence type="predicted"/>
<gene>
    <name evidence="2" type="ORF">E0H31_27270</name>
</gene>
<evidence type="ECO:0000313" key="2">
    <source>
        <dbReference type="EMBL" id="TBX87936.1"/>
    </source>
</evidence>
<feature type="domain" description="DUF6602" evidence="1">
    <location>
        <begin position="34"/>
        <end position="131"/>
    </location>
</feature>
<organism evidence="2 3">
    <name type="scientific">Rhizobium leguminosarum bv. viciae</name>
    <dbReference type="NCBI Taxonomy" id="387"/>
    <lineage>
        <taxon>Bacteria</taxon>
        <taxon>Pseudomonadati</taxon>
        <taxon>Pseudomonadota</taxon>
        <taxon>Alphaproteobacteria</taxon>
        <taxon>Hyphomicrobiales</taxon>
        <taxon>Rhizobiaceae</taxon>
        <taxon>Rhizobium/Agrobacterium group</taxon>
        <taxon>Rhizobium</taxon>
    </lineage>
</organism>
<dbReference type="Proteomes" id="UP000291866">
    <property type="component" value="Unassembled WGS sequence"/>
</dbReference>